<dbReference type="GO" id="GO:0000077">
    <property type="term" value="P:DNA damage checkpoint signaling"/>
    <property type="evidence" value="ECO:0007669"/>
    <property type="project" value="InterPro"/>
</dbReference>
<sequence length="290" mass="31794">MPRKVAKTEKPALLFVERPVRGAKLQNVPDVRAALNPKEFFTETQIHHGSTLNSWVQPQFDCSLAAAPPVRRGRRKCQSATSVLDRCTQLTRKNNVCKFPTLSFQAGARDRSHKLRSTSTKRWKECTGSPRAGNQPLGSCQSKRTDFSGHCSGAPKRQFGETIPERNAAHVKCSDRAGIQSTDGHRTPAEGASTPGSVEFNTTGAGTVNPPPDVDTPEIMQGGGSCPSSPSVHFLLAQPCTPPCDRPDVLVNDTPERDYGVKVTWRRRKNFMLVLKERGHLSESDALIQN</sequence>
<feature type="region of interest" description="Disordered" evidence="1">
    <location>
        <begin position="172"/>
        <end position="210"/>
    </location>
</feature>
<dbReference type="Pfam" id="PF15319">
    <property type="entry name" value="RHINO"/>
    <property type="match status" value="1"/>
</dbReference>
<organism evidence="2 3">
    <name type="scientific">Kryptolebias marmoratus</name>
    <name type="common">Mangrove killifish</name>
    <name type="synonym">Rivulus marmoratus</name>
    <dbReference type="NCBI Taxonomy" id="37003"/>
    <lineage>
        <taxon>Eukaryota</taxon>
        <taxon>Metazoa</taxon>
        <taxon>Chordata</taxon>
        <taxon>Craniata</taxon>
        <taxon>Vertebrata</taxon>
        <taxon>Euteleostomi</taxon>
        <taxon>Actinopterygii</taxon>
        <taxon>Neopterygii</taxon>
        <taxon>Teleostei</taxon>
        <taxon>Neoteleostei</taxon>
        <taxon>Acanthomorphata</taxon>
        <taxon>Ovalentaria</taxon>
        <taxon>Atherinomorphae</taxon>
        <taxon>Cyprinodontiformes</taxon>
        <taxon>Rivulidae</taxon>
        <taxon>Kryptolebias</taxon>
    </lineage>
</organism>
<protein>
    <submittedName>
        <fullName evidence="2">RAD9-HUS1-RAD1 interacting nuclear orphan 1</fullName>
    </submittedName>
</protein>
<evidence type="ECO:0000313" key="2">
    <source>
        <dbReference type="Ensembl" id="ENSKMAP00000015648.1"/>
    </source>
</evidence>
<dbReference type="STRING" id="37003.ENSKMAP00000015648"/>
<dbReference type="OrthoDB" id="9942438at2759"/>
<dbReference type="GeneTree" id="ENSGT00730000112347"/>
<dbReference type="Proteomes" id="UP000264800">
    <property type="component" value="Unplaced"/>
</dbReference>
<dbReference type="RefSeq" id="XP_017267016.1">
    <property type="nucleotide sequence ID" value="XM_017411527.3"/>
</dbReference>
<dbReference type="GO" id="GO:0000725">
    <property type="term" value="P:recombinational repair"/>
    <property type="evidence" value="ECO:0007669"/>
    <property type="project" value="TreeGrafter"/>
</dbReference>
<evidence type="ECO:0000313" key="3">
    <source>
        <dbReference type="Proteomes" id="UP000264800"/>
    </source>
</evidence>
<dbReference type="CTD" id="83695"/>
<dbReference type="Ensembl" id="ENSKMAT00000015874.1">
    <property type="protein sequence ID" value="ENSKMAP00000015648.1"/>
    <property type="gene ID" value="ENSKMAG00000011710.1"/>
</dbReference>
<feature type="region of interest" description="Disordered" evidence="1">
    <location>
        <begin position="110"/>
        <end position="140"/>
    </location>
</feature>
<feature type="compositionally biased region" description="Basic residues" evidence="1">
    <location>
        <begin position="111"/>
        <end position="121"/>
    </location>
</feature>
<dbReference type="OMA" id="PKHHYGS"/>
<name>A0A3Q3AGC2_KRYMA</name>
<accession>A0A3Q3AGC2</accession>
<reference evidence="2" key="1">
    <citation type="submission" date="2025-08" db="UniProtKB">
        <authorList>
            <consortium name="Ensembl"/>
        </authorList>
    </citation>
    <scope>IDENTIFICATION</scope>
</reference>
<dbReference type="GO" id="GO:0005694">
    <property type="term" value="C:chromosome"/>
    <property type="evidence" value="ECO:0007669"/>
    <property type="project" value="TreeGrafter"/>
</dbReference>
<dbReference type="PANTHER" id="PTHR35541">
    <property type="entry name" value="RAD9, HUS1, RAD1-INTERACTING NUCLEAR ORPHAN PROTEIN 1"/>
    <property type="match status" value="1"/>
</dbReference>
<keyword evidence="3" id="KW-1185">Reference proteome</keyword>
<dbReference type="PANTHER" id="PTHR35541:SF1">
    <property type="entry name" value="RAD9, HUS1, RAD1-INTERACTING NUCLEAR ORPHAN PROTEIN 1"/>
    <property type="match status" value="1"/>
</dbReference>
<dbReference type="GeneID" id="108233232"/>
<dbReference type="InterPro" id="IPR029293">
    <property type="entry name" value="RHNO1"/>
</dbReference>
<proteinExistence type="predicted"/>
<dbReference type="AlphaFoldDB" id="A0A3Q3AGC2"/>
<feature type="compositionally biased region" description="Polar residues" evidence="1">
    <location>
        <begin position="194"/>
        <end position="206"/>
    </location>
</feature>
<reference evidence="2" key="2">
    <citation type="submission" date="2025-09" db="UniProtKB">
        <authorList>
            <consortium name="Ensembl"/>
        </authorList>
    </citation>
    <scope>IDENTIFICATION</scope>
</reference>
<dbReference type="KEGG" id="kmr:108233232"/>
<dbReference type="GO" id="GO:0071479">
    <property type="term" value="P:cellular response to ionizing radiation"/>
    <property type="evidence" value="ECO:0007669"/>
    <property type="project" value="InterPro"/>
</dbReference>
<evidence type="ECO:0000256" key="1">
    <source>
        <dbReference type="SAM" id="MobiDB-lite"/>
    </source>
</evidence>
<dbReference type="GO" id="GO:0005634">
    <property type="term" value="C:nucleus"/>
    <property type="evidence" value="ECO:0007669"/>
    <property type="project" value="InterPro"/>
</dbReference>